<comment type="caution">
    <text evidence="1">The sequence shown here is derived from an EMBL/GenBank/DDBJ whole genome shotgun (WGS) entry which is preliminary data.</text>
</comment>
<name>A0A7Y9NI02_9BACT</name>
<organism evidence="1 2">
    <name type="scientific">Tunturiibacter lichenicola</name>
    <dbReference type="NCBI Taxonomy" id="2051959"/>
    <lineage>
        <taxon>Bacteria</taxon>
        <taxon>Pseudomonadati</taxon>
        <taxon>Acidobacteriota</taxon>
        <taxon>Terriglobia</taxon>
        <taxon>Terriglobales</taxon>
        <taxon>Acidobacteriaceae</taxon>
        <taxon>Tunturiibacter</taxon>
    </lineage>
</organism>
<proteinExistence type="predicted"/>
<dbReference type="Proteomes" id="UP000534186">
    <property type="component" value="Unassembled WGS sequence"/>
</dbReference>
<gene>
    <name evidence="1" type="ORF">HDF12_000091</name>
</gene>
<evidence type="ECO:0000313" key="1">
    <source>
        <dbReference type="EMBL" id="NYF49726.1"/>
    </source>
</evidence>
<evidence type="ECO:0000313" key="2">
    <source>
        <dbReference type="Proteomes" id="UP000534186"/>
    </source>
</evidence>
<accession>A0A7Y9NI02</accession>
<dbReference type="EMBL" id="JACCCV010000001">
    <property type="protein sequence ID" value="NYF49726.1"/>
    <property type="molecule type" value="Genomic_DNA"/>
</dbReference>
<dbReference type="AlphaFoldDB" id="A0A7Y9NI02"/>
<sequence length="33" mass="3685">MPTEQAVLIESAPAQLSQFWNWAVEAANKLRKG</sequence>
<protein>
    <submittedName>
        <fullName evidence="1">Uncharacterized protein</fullName>
    </submittedName>
</protein>
<reference evidence="1 2" key="1">
    <citation type="submission" date="2020-07" db="EMBL/GenBank/DDBJ databases">
        <title>Genomic Encyclopedia of Type Strains, Phase IV (KMG-V): Genome sequencing to study the core and pangenomes of soil and plant-associated prokaryotes.</title>
        <authorList>
            <person name="Whitman W."/>
        </authorList>
    </citation>
    <scope>NUCLEOTIDE SEQUENCE [LARGE SCALE GENOMIC DNA]</scope>
    <source>
        <strain evidence="1 2">M8UP30</strain>
    </source>
</reference>